<dbReference type="EnsemblPlants" id="ONIVA02G29310.1">
    <property type="protein sequence ID" value="ONIVA02G29310.1"/>
    <property type="gene ID" value="ONIVA02G29310"/>
</dbReference>
<dbReference type="OMA" id="CWASEQE"/>
<evidence type="ECO:0000313" key="2">
    <source>
        <dbReference type="EnsemblPlants" id="ONIVA02G29310.1"/>
    </source>
</evidence>
<keyword evidence="3" id="KW-1185">Reference proteome</keyword>
<reference evidence="2" key="1">
    <citation type="submission" date="2015-04" db="UniProtKB">
        <authorList>
            <consortium name="EnsemblPlants"/>
        </authorList>
    </citation>
    <scope>IDENTIFICATION</scope>
    <source>
        <strain evidence="2">SL10</strain>
    </source>
</reference>
<dbReference type="AlphaFoldDB" id="A0A0E0GAS0"/>
<feature type="region of interest" description="Disordered" evidence="1">
    <location>
        <begin position="1"/>
        <end position="30"/>
    </location>
</feature>
<evidence type="ECO:0000256" key="1">
    <source>
        <dbReference type="SAM" id="MobiDB-lite"/>
    </source>
</evidence>
<name>A0A0E0GAS0_ORYNI</name>
<organism evidence="2">
    <name type="scientific">Oryza nivara</name>
    <name type="common">Indian wild rice</name>
    <name type="synonym">Oryza sativa f. spontanea</name>
    <dbReference type="NCBI Taxonomy" id="4536"/>
    <lineage>
        <taxon>Eukaryota</taxon>
        <taxon>Viridiplantae</taxon>
        <taxon>Streptophyta</taxon>
        <taxon>Embryophyta</taxon>
        <taxon>Tracheophyta</taxon>
        <taxon>Spermatophyta</taxon>
        <taxon>Magnoliopsida</taxon>
        <taxon>Liliopsida</taxon>
        <taxon>Poales</taxon>
        <taxon>Poaceae</taxon>
        <taxon>BOP clade</taxon>
        <taxon>Oryzoideae</taxon>
        <taxon>Oryzeae</taxon>
        <taxon>Oryzinae</taxon>
        <taxon>Oryza</taxon>
    </lineage>
</organism>
<dbReference type="HOGENOM" id="CLU_2658392_0_0_1"/>
<accession>A0A0E0GAS0</accession>
<sequence length="76" mass="7998">MDGGKATAWPWGIRSSERATRGTATPRSLGTACRGAQAEAVLPGCWASEQERARGAALMEAIGFGTLAQQLGWARH</sequence>
<proteinExistence type="predicted"/>
<reference evidence="2" key="2">
    <citation type="submission" date="2018-04" db="EMBL/GenBank/DDBJ databases">
        <title>OnivRS2 (Oryza nivara Reference Sequence Version 2).</title>
        <authorList>
            <person name="Zhang J."/>
            <person name="Kudrna D."/>
            <person name="Lee S."/>
            <person name="Talag J."/>
            <person name="Rajasekar S."/>
            <person name="Welchert J."/>
            <person name="Hsing Y.-I."/>
            <person name="Wing R.A."/>
        </authorList>
    </citation>
    <scope>NUCLEOTIDE SEQUENCE [LARGE SCALE GENOMIC DNA]</scope>
    <source>
        <strain evidence="2">SL10</strain>
    </source>
</reference>
<dbReference type="Gramene" id="ONIVA02G29310.1">
    <property type="protein sequence ID" value="ONIVA02G29310.1"/>
    <property type="gene ID" value="ONIVA02G29310"/>
</dbReference>
<protein>
    <submittedName>
        <fullName evidence="2">Uncharacterized protein</fullName>
    </submittedName>
</protein>
<dbReference type="Proteomes" id="UP000006591">
    <property type="component" value="Chromosome 2"/>
</dbReference>
<evidence type="ECO:0000313" key="3">
    <source>
        <dbReference type="Proteomes" id="UP000006591"/>
    </source>
</evidence>